<reference evidence="4" key="1">
    <citation type="submission" date="2020-08" db="EMBL/GenBank/DDBJ databases">
        <title>Genomic insights into the carbon and energy metabolism of the first obligate autotrophic acetogenic bacterium Aceticella autotrophica gen. nov., sp. nov.</title>
        <authorList>
            <person name="Toshchakov S.V."/>
            <person name="Elcheninov A.G."/>
            <person name="Kublanov I.V."/>
            <person name="Frolov E.N."/>
            <person name="Lebedinsky A.V."/>
        </authorList>
    </citation>
    <scope>NUCLEOTIDE SEQUENCE</scope>
    <source>
        <strain evidence="4">3443-3Ac</strain>
    </source>
</reference>
<sequence length="242" mass="26524">MKGKVFQAMLLSLVFIIIGFMISVQFKTIQGQNKFAASTNDSRVEELTQQLKNATDEKKTLEQQIEELNKKINALDNTSSKTDAAIDTITQDLNKYKAIAGFTKMTGPGVIVTVNDSDIQPKNGEDPNMFLVHDEDLVNIVNTLKVGGAEAISINGQRLIATSEIRCVGPTININSTTYAPPYIIKAIGNPDTLVASLNIKGGIIETLKYYGIKVDIQKSDNLEIPAFINPINFKYAKIANK</sequence>
<feature type="coiled-coil region" evidence="2">
    <location>
        <begin position="37"/>
        <end position="81"/>
    </location>
</feature>
<name>A0A975AXN3_9THEO</name>
<dbReference type="Pfam" id="PF05949">
    <property type="entry name" value="DUF881"/>
    <property type="match status" value="1"/>
</dbReference>
<dbReference type="Gene3D" id="3.30.70.1880">
    <property type="entry name" value="Protein of unknown function DUF881"/>
    <property type="match status" value="1"/>
</dbReference>
<protein>
    <submittedName>
        <fullName evidence="4">DUF881 domain-containing protein</fullName>
    </submittedName>
</protein>
<gene>
    <name evidence="4" type="ORF">ACETAC_02130</name>
</gene>
<evidence type="ECO:0000256" key="3">
    <source>
        <dbReference type="SAM" id="Phobius"/>
    </source>
</evidence>
<dbReference type="InterPro" id="IPR010273">
    <property type="entry name" value="DUF881"/>
</dbReference>
<proteinExistence type="inferred from homology"/>
<dbReference type="RefSeq" id="WP_284681028.1">
    <property type="nucleotide sequence ID" value="NZ_CP060096.1"/>
</dbReference>
<keyword evidence="5" id="KW-1185">Reference proteome</keyword>
<feature type="transmembrane region" description="Helical" evidence="3">
    <location>
        <begin position="6"/>
        <end position="24"/>
    </location>
</feature>
<keyword evidence="3" id="KW-0812">Transmembrane</keyword>
<keyword evidence="3" id="KW-0472">Membrane</keyword>
<comment type="similarity">
    <text evidence="1">Belongs to the UPF0749 family.</text>
</comment>
<evidence type="ECO:0000313" key="4">
    <source>
        <dbReference type="EMBL" id="QSZ28303.1"/>
    </source>
</evidence>
<organism evidence="4 5">
    <name type="scientific">Aceticella autotrophica</name>
    <dbReference type="NCBI Taxonomy" id="2755338"/>
    <lineage>
        <taxon>Bacteria</taxon>
        <taxon>Bacillati</taxon>
        <taxon>Bacillota</taxon>
        <taxon>Clostridia</taxon>
        <taxon>Thermoanaerobacterales</taxon>
        <taxon>Thermoanaerobacteraceae</taxon>
        <taxon>Aceticella</taxon>
    </lineage>
</organism>
<evidence type="ECO:0000313" key="5">
    <source>
        <dbReference type="Proteomes" id="UP000671913"/>
    </source>
</evidence>
<dbReference type="PANTHER" id="PTHR37313">
    <property type="entry name" value="UPF0749 PROTEIN RV1825"/>
    <property type="match status" value="1"/>
</dbReference>
<evidence type="ECO:0000256" key="1">
    <source>
        <dbReference type="ARBA" id="ARBA00009108"/>
    </source>
</evidence>
<dbReference type="Proteomes" id="UP000671913">
    <property type="component" value="Chromosome"/>
</dbReference>
<evidence type="ECO:0000256" key="2">
    <source>
        <dbReference type="SAM" id="Coils"/>
    </source>
</evidence>
<keyword evidence="3" id="KW-1133">Transmembrane helix</keyword>
<keyword evidence="2" id="KW-0175">Coiled coil</keyword>
<dbReference type="AlphaFoldDB" id="A0A975AXN3"/>
<accession>A0A975AXN3</accession>
<dbReference type="EMBL" id="CP060096">
    <property type="protein sequence ID" value="QSZ28303.1"/>
    <property type="molecule type" value="Genomic_DNA"/>
</dbReference>
<dbReference type="KEGG" id="aaut:ACETAC_02130"/>
<dbReference type="PANTHER" id="PTHR37313:SF2">
    <property type="entry name" value="UPF0749 PROTEIN YLXX"/>
    <property type="match status" value="1"/>
</dbReference>